<sequence>MSNSYVARASGSDSYALNAANSTIIAGFQRIDNVGTALLNYSLEPSEGNKPDYKLIHATGEMKDTKCDELVGIIKMVTHYCQQSDGESPKLLTS</sequence>
<proteinExistence type="predicted"/>
<organism evidence="1 2">
    <name type="scientific">Cichlidogyrus casuarinus</name>
    <dbReference type="NCBI Taxonomy" id="1844966"/>
    <lineage>
        <taxon>Eukaryota</taxon>
        <taxon>Metazoa</taxon>
        <taxon>Spiralia</taxon>
        <taxon>Lophotrochozoa</taxon>
        <taxon>Platyhelminthes</taxon>
        <taxon>Monogenea</taxon>
        <taxon>Monopisthocotylea</taxon>
        <taxon>Dactylogyridea</taxon>
        <taxon>Ancyrocephalidae</taxon>
        <taxon>Cichlidogyrus</taxon>
    </lineage>
</organism>
<dbReference type="EMBL" id="JBJKFK010002191">
    <property type="protein sequence ID" value="KAL3311491.1"/>
    <property type="molecule type" value="Genomic_DNA"/>
</dbReference>
<keyword evidence="2" id="KW-1185">Reference proteome</keyword>
<accession>A0ABD2PVL3</accession>
<dbReference type="AlphaFoldDB" id="A0ABD2PVL3"/>
<reference evidence="1 2" key="1">
    <citation type="submission" date="2024-11" db="EMBL/GenBank/DDBJ databases">
        <title>Adaptive evolution of stress response genes in parasites aligns with host niche diversity.</title>
        <authorList>
            <person name="Hahn C."/>
            <person name="Resl P."/>
        </authorList>
    </citation>
    <scope>NUCLEOTIDE SEQUENCE [LARGE SCALE GENOMIC DNA]</scope>
    <source>
        <strain evidence="1">EGGRZ-B1_66</strain>
        <tissue evidence="1">Body</tissue>
    </source>
</reference>
<evidence type="ECO:0000313" key="1">
    <source>
        <dbReference type="EMBL" id="KAL3311491.1"/>
    </source>
</evidence>
<comment type="caution">
    <text evidence="1">The sequence shown here is derived from an EMBL/GenBank/DDBJ whole genome shotgun (WGS) entry which is preliminary data.</text>
</comment>
<evidence type="ECO:0000313" key="2">
    <source>
        <dbReference type="Proteomes" id="UP001626550"/>
    </source>
</evidence>
<gene>
    <name evidence="1" type="ORF">Ciccas_009928</name>
</gene>
<dbReference type="Proteomes" id="UP001626550">
    <property type="component" value="Unassembled WGS sequence"/>
</dbReference>
<name>A0ABD2PVL3_9PLAT</name>
<protein>
    <submittedName>
        <fullName evidence="1">Uncharacterized protein</fullName>
    </submittedName>
</protein>